<dbReference type="Gene3D" id="6.10.140.1150">
    <property type="match status" value="1"/>
</dbReference>
<keyword evidence="4" id="KW-0687">Ribonucleoprotein</keyword>
<evidence type="ECO:0000313" key="5">
    <source>
        <dbReference type="EMBL" id="KAG9326980.1"/>
    </source>
</evidence>
<dbReference type="Gene3D" id="6.20.340.10">
    <property type="match status" value="1"/>
</dbReference>
<dbReference type="AlphaFoldDB" id="A0A9P8D244"/>
<dbReference type="Gene3D" id="2.40.160.120">
    <property type="match status" value="1"/>
</dbReference>
<evidence type="ECO:0000256" key="3">
    <source>
        <dbReference type="ARBA" id="ARBA00022980"/>
    </source>
</evidence>
<dbReference type="GO" id="GO:0008289">
    <property type="term" value="F:lipid binding"/>
    <property type="evidence" value="ECO:0007669"/>
    <property type="project" value="InterPro"/>
</dbReference>
<dbReference type="EMBL" id="JAIFTL010000011">
    <property type="protein sequence ID" value="KAG9326980.1"/>
    <property type="molecule type" value="Genomic_DNA"/>
</dbReference>
<dbReference type="GO" id="GO:1990904">
    <property type="term" value="C:ribonucleoprotein complex"/>
    <property type="evidence" value="ECO:0007669"/>
    <property type="project" value="UniProtKB-KW"/>
</dbReference>
<dbReference type="SUPFAM" id="SSF144000">
    <property type="entry name" value="Oxysterol-binding protein-like"/>
    <property type="match status" value="1"/>
</dbReference>
<dbReference type="Pfam" id="PF01237">
    <property type="entry name" value="Oxysterol_BP"/>
    <property type="match status" value="1"/>
</dbReference>
<dbReference type="PANTHER" id="PTHR46595">
    <property type="entry name" value="60S RIBOSOMAL PROTEIN L34"/>
    <property type="match status" value="1"/>
</dbReference>
<dbReference type="GO" id="GO:0006412">
    <property type="term" value="P:translation"/>
    <property type="evidence" value="ECO:0007669"/>
    <property type="project" value="InterPro"/>
</dbReference>
<organism evidence="5 6">
    <name type="scientific">Mortierella alpina</name>
    <name type="common">Oleaginous fungus</name>
    <name type="synonym">Mortierella renispora</name>
    <dbReference type="NCBI Taxonomy" id="64518"/>
    <lineage>
        <taxon>Eukaryota</taxon>
        <taxon>Fungi</taxon>
        <taxon>Fungi incertae sedis</taxon>
        <taxon>Mucoromycota</taxon>
        <taxon>Mortierellomycotina</taxon>
        <taxon>Mortierellomycetes</taxon>
        <taxon>Mortierellales</taxon>
        <taxon>Mortierellaceae</taxon>
        <taxon>Mortierella</taxon>
    </lineage>
</organism>
<accession>A0A9P8D244</accession>
<comment type="similarity">
    <text evidence="2">Belongs to the eukaryotic ribosomal protein eL34 family.</text>
</comment>
<dbReference type="InterPro" id="IPR038562">
    <property type="entry name" value="Ribosomal_eL34_C_sf"/>
</dbReference>
<dbReference type="InterPro" id="IPR008195">
    <property type="entry name" value="Ribosomal_eL34"/>
</dbReference>
<dbReference type="Gene3D" id="6.20.370.70">
    <property type="match status" value="1"/>
</dbReference>
<dbReference type="PROSITE" id="PS01145">
    <property type="entry name" value="RIBOSOMAL_L34E"/>
    <property type="match status" value="1"/>
</dbReference>
<evidence type="ECO:0000256" key="1">
    <source>
        <dbReference type="ARBA" id="ARBA00008842"/>
    </source>
</evidence>
<dbReference type="InterPro" id="IPR037239">
    <property type="entry name" value="OSBP_sf"/>
</dbReference>
<name>A0A9P8D244_MORAP</name>
<dbReference type="GO" id="GO:0003735">
    <property type="term" value="F:structural constituent of ribosome"/>
    <property type="evidence" value="ECO:0007669"/>
    <property type="project" value="InterPro"/>
</dbReference>
<dbReference type="InterPro" id="IPR018065">
    <property type="entry name" value="Ribosomal_eL34_CS"/>
</dbReference>
<evidence type="ECO:0000256" key="2">
    <source>
        <dbReference type="ARBA" id="ARBA00009875"/>
    </source>
</evidence>
<keyword evidence="3" id="KW-0689">Ribosomal protein</keyword>
<dbReference type="Proteomes" id="UP000717515">
    <property type="component" value="Unassembled WGS sequence"/>
</dbReference>
<comment type="caution">
    <text evidence="5">The sequence shown here is derived from an EMBL/GenBank/DDBJ whole genome shotgun (WGS) entry which is preliminary data.</text>
</comment>
<sequence>MAQRLTYRRRLSYNTKSNRTRVVKTPGGRLTWLYEKKPGTAPKCGDCGVALPGVPALRPTEYARISRRQKTVNRAYGGSRCANCVRDRIVRAFLIEEQKIVKKVIKAQAKSAKPAKASNQSWGDHPKLFASIPRGATPEERLLNVTRWYISTLYGSYASRSTAAGMEKKPYNPILGEQYFAQWPGDEETGDVVLEAEQVSHHPPIMAFHIENKKAGVILEGHCGQKTRFAMPAGIDVHQTGHAILTLAHFNETYLITLPSINVRGIITGRPSVELSGSTYIVSSAGQLSTIEYSTKGYFSGERHSFKATLKSLDEGETLYTAQGIWSGLSTCSQGSKKDAGDSMLFFDAQADRPVAPELKPQAEMGPLESHKLWAVVTKAINIRDYGTASRAKAQIEEAQRVLAKDRKERGETQSSALKIFELVDEDADASGRALKELRSTLLVNAGPKALREDEQRPHWRLRK</sequence>
<dbReference type="InterPro" id="IPR000648">
    <property type="entry name" value="Oxysterol-bd"/>
</dbReference>
<comment type="similarity">
    <text evidence="1">Belongs to the OSBP family.</text>
</comment>
<evidence type="ECO:0008006" key="7">
    <source>
        <dbReference type="Google" id="ProtNLM"/>
    </source>
</evidence>
<proteinExistence type="inferred from homology"/>
<dbReference type="GO" id="GO:0005840">
    <property type="term" value="C:ribosome"/>
    <property type="evidence" value="ECO:0007669"/>
    <property type="project" value="UniProtKB-KW"/>
</dbReference>
<gene>
    <name evidence="5" type="ORF">KVV02_001930</name>
</gene>
<dbReference type="Pfam" id="PF01199">
    <property type="entry name" value="Ribosomal_L34e"/>
    <property type="match status" value="1"/>
</dbReference>
<evidence type="ECO:0000313" key="6">
    <source>
        <dbReference type="Proteomes" id="UP000717515"/>
    </source>
</evidence>
<protein>
    <recommendedName>
        <fullName evidence="7">Oxysterol-binding protein</fullName>
    </recommendedName>
</protein>
<evidence type="ECO:0000256" key="4">
    <source>
        <dbReference type="ARBA" id="ARBA00023274"/>
    </source>
</evidence>
<reference evidence="5" key="1">
    <citation type="submission" date="2021-07" db="EMBL/GenBank/DDBJ databases">
        <title>Draft genome of Mortierella alpina, strain LL118, isolated from an aspen leaf litter sample.</title>
        <authorList>
            <person name="Yang S."/>
            <person name="Vinatzer B.A."/>
        </authorList>
    </citation>
    <scope>NUCLEOTIDE SEQUENCE</scope>
    <source>
        <strain evidence="5">LL118</strain>
    </source>
</reference>
<dbReference type="PRINTS" id="PR01250">
    <property type="entry name" value="RIBOSOMALL34"/>
</dbReference>